<organism evidence="2">
    <name type="scientific">viral metagenome</name>
    <dbReference type="NCBI Taxonomy" id="1070528"/>
    <lineage>
        <taxon>unclassified sequences</taxon>
        <taxon>metagenomes</taxon>
        <taxon>organismal metagenomes</taxon>
    </lineage>
</organism>
<keyword evidence="1" id="KW-0472">Membrane</keyword>
<sequence>MESITRISDLPLDNNMQYSSTPPNIMQPQQTKKVSFEESQGQNYIPINVHPNPYGISAQNPIMPPPKQPNVSQNQHILSQTYIPPPPQSQFLSEEQQMELQQLSHQRIPSRDIHQDTTMYQQDVQIKPNYIPKSNISSDYVRDSEDMTEKNYKEYQQKKKEKNQLDNILTEFQIPIFVGILFFFFQLPIINKMIFKKFSFLSLHDADGNFNIYGLLLKSILFGGIYYSVFKAINFMLDL</sequence>
<proteinExistence type="predicted"/>
<evidence type="ECO:0008006" key="3">
    <source>
        <dbReference type="Google" id="ProtNLM"/>
    </source>
</evidence>
<name>A0A6C0DC87_9ZZZZ</name>
<feature type="transmembrane region" description="Helical" evidence="1">
    <location>
        <begin position="210"/>
        <end position="230"/>
    </location>
</feature>
<protein>
    <recommendedName>
        <fullName evidence="3">Transmembrane protein</fullName>
    </recommendedName>
</protein>
<dbReference type="AlphaFoldDB" id="A0A6C0DC87"/>
<evidence type="ECO:0000313" key="2">
    <source>
        <dbReference type="EMBL" id="QHT13784.1"/>
    </source>
</evidence>
<keyword evidence="1" id="KW-0812">Transmembrane</keyword>
<keyword evidence="1" id="KW-1133">Transmembrane helix</keyword>
<dbReference type="EMBL" id="MN739577">
    <property type="protein sequence ID" value="QHT13784.1"/>
    <property type="molecule type" value="Genomic_DNA"/>
</dbReference>
<evidence type="ECO:0000256" key="1">
    <source>
        <dbReference type="SAM" id="Phobius"/>
    </source>
</evidence>
<reference evidence="2" key="1">
    <citation type="journal article" date="2020" name="Nature">
        <title>Giant virus diversity and host interactions through global metagenomics.</title>
        <authorList>
            <person name="Schulz F."/>
            <person name="Roux S."/>
            <person name="Paez-Espino D."/>
            <person name="Jungbluth S."/>
            <person name="Walsh D.A."/>
            <person name="Denef V.J."/>
            <person name="McMahon K.D."/>
            <person name="Konstantinidis K.T."/>
            <person name="Eloe-Fadrosh E.A."/>
            <person name="Kyrpides N.C."/>
            <person name="Woyke T."/>
        </authorList>
    </citation>
    <scope>NUCLEOTIDE SEQUENCE</scope>
    <source>
        <strain evidence="2">GVMAG-M-3300023174-134</strain>
    </source>
</reference>
<accession>A0A6C0DC87</accession>
<feature type="transmembrane region" description="Helical" evidence="1">
    <location>
        <begin position="168"/>
        <end position="190"/>
    </location>
</feature>